<reference evidence="2" key="1">
    <citation type="submission" date="2019-03" db="EMBL/GenBank/DDBJ databases">
        <title>Serratia marcescens strain N2 draft genome.</title>
        <authorList>
            <person name="Yassin A."/>
            <person name="El-Kenawy N."/>
            <person name="Youssef N.H."/>
        </authorList>
    </citation>
    <scope>NUCLEOTIDE SEQUENCE [LARGE SCALE GENOMIC DNA]</scope>
    <source>
        <strain evidence="2">N2</strain>
    </source>
</reference>
<dbReference type="InterPro" id="IPR027393">
    <property type="entry name" value="Virus_scaffolding_prot_C"/>
</dbReference>
<comment type="caution">
    <text evidence="2">The sequence shown here is derived from an EMBL/GenBank/DDBJ whole genome shotgun (WGS) entry which is preliminary data.</text>
</comment>
<feature type="compositionally biased region" description="Basic and acidic residues" evidence="1">
    <location>
        <begin position="46"/>
        <end position="77"/>
    </location>
</feature>
<dbReference type="InterPro" id="IPR015385">
    <property type="entry name" value="Phage_P22_Gp8_scaffold"/>
</dbReference>
<dbReference type="Gene3D" id="4.10.810.10">
    <property type="entry name" value="Virus Scaffolding Protein, Chain A"/>
    <property type="match status" value="1"/>
</dbReference>
<proteinExistence type="predicted"/>
<protein>
    <submittedName>
        <fullName evidence="2">Scaffolding protein</fullName>
    </submittedName>
</protein>
<organism evidence="2">
    <name type="scientific">Serratia marcescens</name>
    <dbReference type="NCBI Taxonomy" id="615"/>
    <lineage>
        <taxon>Bacteria</taxon>
        <taxon>Pseudomonadati</taxon>
        <taxon>Pseudomonadota</taxon>
        <taxon>Gammaproteobacteria</taxon>
        <taxon>Enterobacterales</taxon>
        <taxon>Yersiniaceae</taxon>
        <taxon>Serratia</taxon>
    </lineage>
</organism>
<sequence>MSDTTDIQATEASTLPVEQQAAPTGTPPAANANTGEGQDEGFEIVLKGDENEQKHDPAKNAEGYQRRIERKRQRELEQQAEAVQRGELPENLRVKPNLPAQPNINDFLSDEGMAKYGYDQNRAMAAFQQANTDWQVQAMDARSDAVAEQGRKSQAYTQQTHAYAEAARVHYDAAEKLNLPDYQEKEEAFRALVPQGLDSEIMALFPEKSAAMLYHLGANPEKVRQLLNMNQQLALIELTRLSERLTIKPRGKQVSAAPGADEPIQPNVAASNKASLEKQMQAAADKGDTETYRKIKQKLKEFR</sequence>
<evidence type="ECO:0000256" key="1">
    <source>
        <dbReference type="SAM" id="MobiDB-lite"/>
    </source>
</evidence>
<dbReference type="AlphaFoldDB" id="A0A9X8YMG8"/>
<name>A0A9X8YMG8_SERMA</name>
<feature type="region of interest" description="Disordered" evidence="1">
    <location>
        <begin position="1"/>
        <end position="103"/>
    </location>
</feature>
<accession>A0A9X8YMG8</accession>
<feature type="region of interest" description="Disordered" evidence="1">
    <location>
        <begin position="271"/>
        <end position="290"/>
    </location>
</feature>
<feature type="compositionally biased region" description="Polar residues" evidence="1">
    <location>
        <begin position="1"/>
        <end position="17"/>
    </location>
</feature>
<dbReference type="EMBL" id="SPSG01003714">
    <property type="protein sequence ID" value="TFU54860.1"/>
    <property type="molecule type" value="Genomic_DNA"/>
</dbReference>
<dbReference type="Pfam" id="PF09306">
    <property type="entry name" value="Phage-scaffold"/>
    <property type="match status" value="1"/>
</dbReference>
<dbReference type="RefSeq" id="WP_212563174.1">
    <property type="nucleotide sequence ID" value="NZ_SPSG02000036.1"/>
</dbReference>
<evidence type="ECO:0000313" key="2">
    <source>
        <dbReference type="EMBL" id="TFU54860.1"/>
    </source>
</evidence>
<feature type="compositionally biased region" description="Low complexity" evidence="1">
    <location>
        <begin position="21"/>
        <end position="35"/>
    </location>
</feature>
<gene>
    <name evidence="2" type="ORF">E0L31_26850</name>
</gene>